<dbReference type="Proteomes" id="UP000292307">
    <property type="component" value="Chromosome"/>
</dbReference>
<dbReference type="InterPro" id="IPR050256">
    <property type="entry name" value="Glycosyltransferase_2"/>
</dbReference>
<dbReference type="PANTHER" id="PTHR48090:SF7">
    <property type="entry name" value="RFBJ PROTEIN"/>
    <property type="match status" value="1"/>
</dbReference>
<keyword evidence="1" id="KW-0472">Membrane</keyword>
<proteinExistence type="predicted"/>
<dbReference type="Pfam" id="PF00535">
    <property type="entry name" value="Glycos_transf_2"/>
    <property type="match status" value="1"/>
</dbReference>
<feature type="transmembrane region" description="Helical" evidence="1">
    <location>
        <begin position="274"/>
        <end position="297"/>
    </location>
</feature>
<feature type="domain" description="Glycosyltransferase 2-like" evidence="2">
    <location>
        <begin position="20"/>
        <end position="172"/>
    </location>
</feature>
<dbReference type="CDD" id="cd04179">
    <property type="entry name" value="DPM_DPG-synthase_like"/>
    <property type="match status" value="1"/>
</dbReference>
<dbReference type="SUPFAM" id="SSF53448">
    <property type="entry name" value="Nucleotide-diphospho-sugar transferases"/>
    <property type="match status" value="1"/>
</dbReference>
<evidence type="ECO:0000313" key="3">
    <source>
        <dbReference type="EMBL" id="QBH99922.1"/>
    </source>
</evidence>
<keyword evidence="4" id="KW-1185">Reference proteome</keyword>
<dbReference type="EMBL" id="CP036401">
    <property type="protein sequence ID" value="QBH99922.1"/>
    <property type="molecule type" value="Genomic_DNA"/>
</dbReference>
<gene>
    <name evidence="3" type="ORF">EYF70_02990</name>
</gene>
<dbReference type="InterPro" id="IPR001173">
    <property type="entry name" value="Glyco_trans_2-like"/>
</dbReference>
<evidence type="ECO:0000313" key="4">
    <source>
        <dbReference type="Proteomes" id="UP000292307"/>
    </source>
</evidence>
<sequence>MPRLAWSTPVFDLANRRIAVLVPCFNEAATIVAIVRDFQACLPGATIYVFDNNSTDDTARIAGAAGATVRSVALQGKGNVIRRMFADVDADLYVMVDGDATYDASAAPLMVRKLLEEGLDMVVGKRCPDEQDAYRAGHRFGNRLLTSFVAALFGDRFSDMLSGYRVFSRRYVKSFAAHSSGFETETELTVHALQLRMPVGELPTVYKSRPEGSLSKLHTYRDGARILFMIVRLFKNERPLHFFGIGALATLLLALFLAEPLFMTWLETGMVHRLPTALLCTGLGLLSFVLLSSGLVLDTVTKGRIEQKRFAYLAVPPPAP</sequence>
<keyword evidence="1" id="KW-1133">Transmembrane helix</keyword>
<protein>
    <submittedName>
        <fullName evidence="3">Glycosyltransferase</fullName>
    </submittedName>
</protein>
<dbReference type="PANTHER" id="PTHR48090">
    <property type="entry name" value="UNDECAPRENYL-PHOSPHATE 4-DEOXY-4-FORMAMIDO-L-ARABINOSE TRANSFERASE-RELATED"/>
    <property type="match status" value="1"/>
</dbReference>
<name>A0ABX5RN13_9BURK</name>
<keyword evidence="1" id="KW-0812">Transmembrane</keyword>
<organism evidence="3 4">
    <name type="scientific">Pseudoduganella albidiflava</name>
    <dbReference type="NCBI Taxonomy" id="321983"/>
    <lineage>
        <taxon>Bacteria</taxon>
        <taxon>Pseudomonadati</taxon>
        <taxon>Pseudomonadota</taxon>
        <taxon>Betaproteobacteria</taxon>
        <taxon>Burkholderiales</taxon>
        <taxon>Oxalobacteraceae</taxon>
        <taxon>Telluria group</taxon>
        <taxon>Pseudoduganella</taxon>
    </lineage>
</organism>
<dbReference type="InterPro" id="IPR029044">
    <property type="entry name" value="Nucleotide-diphossugar_trans"/>
</dbReference>
<evidence type="ECO:0000256" key="1">
    <source>
        <dbReference type="SAM" id="Phobius"/>
    </source>
</evidence>
<feature type="transmembrane region" description="Helical" evidence="1">
    <location>
        <begin position="242"/>
        <end position="262"/>
    </location>
</feature>
<evidence type="ECO:0000259" key="2">
    <source>
        <dbReference type="Pfam" id="PF00535"/>
    </source>
</evidence>
<dbReference type="Gene3D" id="3.90.550.10">
    <property type="entry name" value="Spore Coat Polysaccharide Biosynthesis Protein SpsA, Chain A"/>
    <property type="match status" value="1"/>
</dbReference>
<reference evidence="3 4" key="1">
    <citation type="submission" date="2019-02" db="EMBL/GenBank/DDBJ databases">
        <title>Draft Genome Sequences of Six Type Strains of the Genus Massilia.</title>
        <authorList>
            <person name="Miess H."/>
            <person name="Frediansyhah A."/>
            <person name="Gross H."/>
        </authorList>
    </citation>
    <scope>NUCLEOTIDE SEQUENCE [LARGE SCALE GENOMIC DNA]</scope>
    <source>
        <strain evidence="3 4">DSM 17472</strain>
    </source>
</reference>
<accession>A0ABX5RN13</accession>